<organism evidence="1 2">
    <name type="scientific">Apatococcus lobatus</name>
    <dbReference type="NCBI Taxonomy" id="904363"/>
    <lineage>
        <taxon>Eukaryota</taxon>
        <taxon>Viridiplantae</taxon>
        <taxon>Chlorophyta</taxon>
        <taxon>core chlorophytes</taxon>
        <taxon>Trebouxiophyceae</taxon>
        <taxon>Chlorellales</taxon>
        <taxon>Chlorellaceae</taxon>
        <taxon>Apatococcus</taxon>
    </lineage>
</organism>
<reference evidence="1 2" key="1">
    <citation type="journal article" date="2024" name="Nat. Commun.">
        <title>Phylogenomics reveals the evolutionary origins of lichenization in chlorophyte algae.</title>
        <authorList>
            <person name="Puginier C."/>
            <person name="Libourel C."/>
            <person name="Otte J."/>
            <person name="Skaloud P."/>
            <person name="Haon M."/>
            <person name="Grisel S."/>
            <person name="Petersen M."/>
            <person name="Berrin J.G."/>
            <person name="Delaux P.M."/>
            <person name="Dal Grande F."/>
            <person name="Keller J."/>
        </authorList>
    </citation>
    <scope>NUCLEOTIDE SEQUENCE [LARGE SCALE GENOMIC DNA]</scope>
    <source>
        <strain evidence="1 2">SAG 2145</strain>
    </source>
</reference>
<accession>A0AAW1RU65</accession>
<dbReference type="Proteomes" id="UP001438707">
    <property type="component" value="Unassembled WGS sequence"/>
</dbReference>
<dbReference type="EMBL" id="JALJOS010000007">
    <property type="protein sequence ID" value="KAK9836882.1"/>
    <property type="molecule type" value="Genomic_DNA"/>
</dbReference>
<gene>
    <name evidence="1" type="ORF">WJX74_010346</name>
</gene>
<keyword evidence="2" id="KW-1185">Reference proteome</keyword>
<proteinExistence type="predicted"/>
<protein>
    <submittedName>
        <fullName evidence="1">Uncharacterized protein</fullName>
    </submittedName>
</protein>
<comment type="caution">
    <text evidence="1">The sequence shown here is derived from an EMBL/GenBank/DDBJ whole genome shotgun (WGS) entry which is preliminary data.</text>
</comment>
<evidence type="ECO:0000313" key="1">
    <source>
        <dbReference type="EMBL" id="KAK9836882.1"/>
    </source>
</evidence>
<sequence length="290" mass="31707">MKGIGLLGRFWPVWVKAAAFRRAGYENPDSYLQPLNIFQPRNQTSLDELLEKSARAREELWESLGNLDPNVLSQLQSSALMGAPKWPAVRQAFRLVKRANGNILIASDGLSDPFDDITLGEGNVNGFGLEFFIETPADELPSGLEDIKASWQFQLLYTVSQLAAGHGGIRAIMDDMKLLSTEAEGMAEAVPTTHQATHVNTQQRVGALLGLKTMLTSLDGNPGSSSVPEKIPRMPLTEVKLVNIKLLDLEELKIITDSGAAGRKRLSDLFTGHDRLVSSLQRPSVVAMSM</sequence>
<name>A0AAW1RU65_9CHLO</name>
<evidence type="ECO:0000313" key="2">
    <source>
        <dbReference type="Proteomes" id="UP001438707"/>
    </source>
</evidence>
<dbReference type="AlphaFoldDB" id="A0AAW1RU65"/>